<reference evidence="2" key="1">
    <citation type="submission" date="2022-08" db="EMBL/GenBank/DDBJ databases">
        <authorList>
            <person name="Deng Y."/>
            <person name="Han X.-F."/>
            <person name="Zhang Y.-Q."/>
        </authorList>
    </citation>
    <scope>NUCLEOTIDE SEQUENCE</scope>
    <source>
        <strain evidence="2">CPCC 205763</strain>
    </source>
</reference>
<dbReference type="InterPro" id="IPR019999">
    <property type="entry name" value="Anth_synth_I-like"/>
</dbReference>
<dbReference type="InterPro" id="IPR015890">
    <property type="entry name" value="Chorismate_C"/>
</dbReference>
<dbReference type="PRINTS" id="PR00095">
    <property type="entry name" value="ANTSNTHASEI"/>
</dbReference>
<dbReference type="PANTHER" id="PTHR11236">
    <property type="entry name" value="AMINOBENZOATE/ANTHRANILATE SYNTHASE"/>
    <property type="match status" value="1"/>
</dbReference>
<name>A0ABT2GVQ4_9MICO</name>
<dbReference type="RefSeq" id="WP_259510580.1">
    <property type="nucleotide sequence ID" value="NZ_JANLCM010000003.1"/>
</dbReference>
<comment type="caution">
    <text evidence="2">The sequence shown here is derived from an EMBL/GenBank/DDBJ whole genome shotgun (WGS) entry which is preliminary data.</text>
</comment>
<organism evidence="2 3">
    <name type="scientific">Herbiconiux aconitum</name>
    <dbReference type="NCBI Taxonomy" id="2970913"/>
    <lineage>
        <taxon>Bacteria</taxon>
        <taxon>Bacillati</taxon>
        <taxon>Actinomycetota</taxon>
        <taxon>Actinomycetes</taxon>
        <taxon>Micrococcales</taxon>
        <taxon>Microbacteriaceae</taxon>
        <taxon>Herbiconiux</taxon>
    </lineage>
</organism>
<dbReference type="Proteomes" id="UP001165584">
    <property type="component" value="Unassembled WGS sequence"/>
</dbReference>
<evidence type="ECO:0000313" key="3">
    <source>
        <dbReference type="Proteomes" id="UP001165584"/>
    </source>
</evidence>
<accession>A0ABT2GVQ4</accession>
<sequence>MPLTLLRRRLDVELDPAVAFGALHARAQNAFWLDSGVHAASGMSYLGASDDVRRWSSWAEVLSGLSEVGALEGEAGEGGADAETGGADARRDPDFRLGWVGWLAYELGTLDEEQAGRVPHPAHPVAVFLRVDRAVEFDHATGAVTLLALDAPDAESWFAETAAALEAAARAAANAPASAPGTAGRAAAEPRASAPLRTATVRHHYDAYAHLVEECKRVIERGDAYQLCLTNEFGLDYEPGGEPDPLETYRRLRASSPSHHGGYLRAGDTALLSTSPEQFLAVTPDRTVITRPIKGTRPRGAGPVEDALLRAELAASGKERAENLMIVDLMRNDLSRVCAVGSVRVTELLEVESYRQVHQLVSTVEGTLAEDVSAPDAVAACFPAGSMTGAPKRSAMTHLAAFEGAPRGIYSGAFGYLSFDGSIDLAMVIRSIVLTPGRASVGSGGGITALSDAADEVEETRVKAAALLAVLGAEAPQARSRREHGNL</sequence>
<dbReference type="EMBL" id="JANLCM010000003">
    <property type="protein sequence ID" value="MCS5720294.1"/>
    <property type="molecule type" value="Genomic_DNA"/>
</dbReference>
<proteinExistence type="predicted"/>
<dbReference type="InterPro" id="IPR005801">
    <property type="entry name" value="ADC_synthase"/>
</dbReference>
<evidence type="ECO:0000313" key="2">
    <source>
        <dbReference type="EMBL" id="MCS5720294.1"/>
    </source>
</evidence>
<evidence type="ECO:0000259" key="1">
    <source>
        <dbReference type="Pfam" id="PF00425"/>
    </source>
</evidence>
<dbReference type="PANTHER" id="PTHR11236:SF18">
    <property type="entry name" value="AMINODEOXYCHORISMATE SYNTHASE"/>
    <property type="match status" value="1"/>
</dbReference>
<keyword evidence="3" id="KW-1185">Reference proteome</keyword>
<feature type="domain" description="Chorismate-utilising enzyme C-terminal" evidence="1">
    <location>
        <begin position="206"/>
        <end position="463"/>
    </location>
</feature>
<dbReference type="Pfam" id="PF00425">
    <property type="entry name" value="Chorismate_bind"/>
    <property type="match status" value="1"/>
</dbReference>
<dbReference type="Gene3D" id="3.60.120.10">
    <property type="entry name" value="Anthranilate synthase"/>
    <property type="match status" value="1"/>
</dbReference>
<gene>
    <name evidence="2" type="ORF">N1027_19380</name>
</gene>
<dbReference type="SUPFAM" id="SSF56322">
    <property type="entry name" value="ADC synthase"/>
    <property type="match status" value="1"/>
</dbReference>
<protein>
    <submittedName>
        <fullName evidence="2">Anthranilate synthase component I family protein</fullName>
    </submittedName>
</protein>